<evidence type="ECO:0000259" key="3">
    <source>
        <dbReference type="SMART" id="SM00822"/>
    </source>
</evidence>
<dbReference type="SUPFAM" id="SSF51735">
    <property type="entry name" value="NAD(P)-binding Rossmann-fold domains"/>
    <property type="match status" value="1"/>
</dbReference>
<sequence>MSIDTTMAAEDPVSALLRDLYGLHGKTVLVTGASKGIGEAVARACAAAGARLIVTGRDAERLQTTLASLHGDGHRLFAGDLSDAAVVQQLAADCGPVDGVVHSAGIRGLSPMKLVSEKFLREVMDINYLAPVMLTRHLLARQSLKPGGSVIFLSSIAALTGTVGVGPYAGSKAALVGTLRPLALELARRKIRANALCPGLVETSLINEDKAWFEESRKRYPLGIGQPEDVALACLYFLSDASSKVTGQAFSMDGGVEFA</sequence>
<dbReference type="PRINTS" id="PR00081">
    <property type="entry name" value="GDHRDH"/>
</dbReference>
<dbReference type="Proteomes" id="UP000238270">
    <property type="component" value="Unassembled WGS sequence"/>
</dbReference>
<comment type="caution">
    <text evidence="4">The sequence shown here is derived from an EMBL/GenBank/DDBJ whole genome shotgun (WGS) entry which is preliminary data.</text>
</comment>
<evidence type="ECO:0000256" key="1">
    <source>
        <dbReference type="ARBA" id="ARBA00006484"/>
    </source>
</evidence>
<dbReference type="FunFam" id="3.40.50.720:FF:000084">
    <property type="entry name" value="Short-chain dehydrogenase reductase"/>
    <property type="match status" value="1"/>
</dbReference>
<gene>
    <name evidence="4" type="ORF">XaplCFBP3122_00295</name>
</gene>
<dbReference type="Pfam" id="PF13561">
    <property type="entry name" value="adh_short_C2"/>
    <property type="match status" value="1"/>
</dbReference>
<comment type="similarity">
    <text evidence="1">Belongs to the short-chain dehydrogenases/reductases (SDR) family.</text>
</comment>
<dbReference type="InterPro" id="IPR036291">
    <property type="entry name" value="NAD(P)-bd_dom_sf"/>
</dbReference>
<dbReference type="PANTHER" id="PTHR43477">
    <property type="entry name" value="DIHYDROANTICAPSIN 7-DEHYDROGENASE"/>
    <property type="match status" value="1"/>
</dbReference>
<reference evidence="4 5" key="1">
    <citation type="submission" date="2016-08" db="EMBL/GenBank/DDBJ databases">
        <title>Evolution of the type three secretion system and type three effector repertoires in Xanthomonas.</title>
        <authorList>
            <person name="Merda D."/>
            <person name="Briand M."/>
            <person name="Bosis E."/>
            <person name="Rousseau C."/>
            <person name="Portier P."/>
            <person name="Jacques M.-A."/>
            <person name="Fischer-Le Saux M."/>
        </authorList>
    </citation>
    <scope>NUCLEOTIDE SEQUENCE [LARGE SCALE GENOMIC DNA]</scope>
    <source>
        <strain evidence="4 5">CFBP 3122</strain>
    </source>
</reference>
<evidence type="ECO:0000313" key="4">
    <source>
        <dbReference type="EMBL" id="PPT78684.1"/>
    </source>
</evidence>
<dbReference type="EMBL" id="MIGV01000001">
    <property type="protein sequence ID" value="PPT78684.1"/>
    <property type="molecule type" value="Genomic_DNA"/>
</dbReference>
<evidence type="ECO:0000256" key="2">
    <source>
        <dbReference type="ARBA" id="ARBA00023002"/>
    </source>
</evidence>
<dbReference type="InterPro" id="IPR051122">
    <property type="entry name" value="SDR_DHRS6-like"/>
</dbReference>
<dbReference type="InterPro" id="IPR057326">
    <property type="entry name" value="KR_dom"/>
</dbReference>
<proteinExistence type="inferred from homology"/>
<dbReference type="AlphaFoldDB" id="A0A2S6Z9U1"/>
<feature type="domain" description="Ketoreductase" evidence="3">
    <location>
        <begin position="26"/>
        <end position="203"/>
    </location>
</feature>
<dbReference type="RefSeq" id="WP_104595837.1">
    <property type="nucleotide sequence ID" value="NZ_MIGV01000001.1"/>
</dbReference>
<name>A0A2S6Z9U1_9XANT</name>
<protein>
    <submittedName>
        <fullName evidence="4">3-oxoacyl-ACP reductase</fullName>
    </submittedName>
</protein>
<keyword evidence="2" id="KW-0560">Oxidoreductase</keyword>
<organism evidence="4 5">
    <name type="scientific">Xanthomonas arboricola pv. populi</name>
    <dbReference type="NCBI Taxonomy" id="487823"/>
    <lineage>
        <taxon>Bacteria</taxon>
        <taxon>Pseudomonadati</taxon>
        <taxon>Pseudomonadota</taxon>
        <taxon>Gammaproteobacteria</taxon>
        <taxon>Lysobacterales</taxon>
        <taxon>Lysobacteraceae</taxon>
        <taxon>Xanthomonas</taxon>
    </lineage>
</organism>
<dbReference type="SMART" id="SM00822">
    <property type="entry name" value="PKS_KR"/>
    <property type="match status" value="1"/>
</dbReference>
<dbReference type="GO" id="GO:0016491">
    <property type="term" value="F:oxidoreductase activity"/>
    <property type="evidence" value="ECO:0007669"/>
    <property type="project" value="UniProtKB-KW"/>
</dbReference>
<dbReference type="InterPro" id="IPR002347">
    <property type="entry name" value="SDR_fam"/>
</dbReference>
<dbReference type="PANTHER" id="PTHR43477:SF1">
    <property type="entry name" value="DIHYDROANTICAPSIN 7-DEHYDROGENASE"/>
    <property type="match status" value="1"/>
</dbReference>
<dbReference type="CDD" id="cd05233">
    <property type="entry name" value="SDR_c"/>
    <property type="match status" value="1"/>
</dbReference>
<dbReference type="Gene3D" id="3.40.50.720">
    <property type="entry name" value="NAD(P)-binding Rossmann-like Domain"/>
    <property type="match status" value="1"/>
</dbReference>
<dbReference type="PRINTS" id="PR00080">
    <property type="entry name" value="SDRFAMILY"/>
</dbReference>
<evidence type="ECO:0000313" key="5">
    <source>
        <dbReference type="Proteomes" id="UP000238270"/>
    </source>
</evidence>
<accession>A0A2S6Z9U1</accession>